<gene>
    <name evidence="1" type="ORF">RPERSI_LOCUS11484</name>
</gene>
<comment type="caution">
    <text evidence="1">The sequence shown here is derived from an EMBL/GenBank/DDBJ whole genome shotgun (WGS) entry which is preliminary data.</text>
</comment>
<dbReference type="Proteomes" id="UP000789920">
    <property type="component" value="Unassembled WGS sequence"/>
</dbReference>
<sequence length="44" mass="5223">RRKKKRMTWVRGTIRPPLPSLNSQSNWVFIKLLEKLNSTSITKL</sequence>
<reference evidence="1" key="1">
    <citation type="submission" date="2021-06" db="EMBL/GenBank/DDBJ databases">
        <authorList>
            <person name="Kallberg Y."/>
            <person name="Tangrot J."/>
            <person name="Rosling A."/>
        </authorList>
    </citation>
    <scope>NUCLEOTIDE SEQUENCE</scope>
    <source>
        <strain evidence="1">MA461A</strain>
    </source>
</reference>
<evidence type="ECO:0000313" key="2">
    <source>
        <dbReference type="Proteomes" id="UP000789920"/>
    </source>
</evidence>
<protein>
    <submittedName>
        <fullName evidence="1">24848_t:CDS:1</fullName>
    </submittedName>
</protein>
<organism evidence="1 2">
    <name type="scientific">Racocetra persica</name>
    <dbReference type="NCBI Taxonomy" id="160502"/>
    <lineage>
        <taxon>Eukaryota</taxon>
        <taxon>Fungi</taxon>
        <taxon>Fungi incertae sedis</taxon>
        <taxon>Mucoromycota</taxon>
        <taxon>Glomeromycotina</taxon>
        <taxon>Glomeromycetes</taxon>
        <taxon>Diversisporales</taxon>
        <taxon>Gigasporaceae</taxon>
        <taxon>Racocetra</taxon>
    </lineage>
</organism>
<dbReference type="EMBL" id="CAJVQC010023679">
    <property type="protein sequence ID" value="CAG8723308.1"/>
    <property type="molecule type" value="Genomic_DNA"/>
</dbReference>
<proteinExistence type="predicted"/>
<name>A0ACA9PTW4_9GLOM</name>
<evidence type="ECO:0000313" key="1">
    <source>
        <dbReference type="EMBL" id="CAG8723308.1"/>
    </source>
</evidence>
<accession>A0ACA9PTW4</accession>
<keyword evidence="2" id="KW-1185">Reference proteome</keyword>
<feature type="non-terminal residue" evidence="1">
    <location>
        <position position="1"/>
    </location>
</feature>